<evidence type="ECO:0000313" key="2">
    <source>
        <dbReference type="EMBL" id="GAF69594.1"/>
    </source>
</evidence>
<accession>X0RL97</accession>
<feature type="transmembrane region" description="Helical" evidence="1">
    <location>
        <begin position="12"/>
        <end position="35"/>
    </location>
</feature>
<organism evidence="2">
    <name type="scientific">marine sediment metagenome</name>
    <dbReference type="NCBI Taxonomy" id="412755"/>
    <lineage>
        <taxon>unclassified sequences</taxon>
        <taxon>metagenomes</taxon>
        <taxon>ecological metagenomes</taxon>
    </lineage>
</organism>
<protein>
    <submittedName>
        <fullName evidence="2">Uncharacterized protein</fullName>
    </submittedName>
</protein>
<keyword evidence="1" id="KW-0472">Membrane</keyword>
<name>X0RL97_9ZZZZ</name>
<dbReference type="AlphaFoldDB" id="X0RL97"/>
<evidence type="ECO:0000256" key="1">
    <source>
        <dbReference type="SAM" id="Phobius"/>
    </source>
</evidence>
<feature type="transmembrane region" description="Helical" evidence="1">
    <location>
        <begin position="41"/>
        <end position="60"/>
    </location>
</feature>
<sequence>MKYNRTSERIGGTGLIMITMSIIFLIVENMAHALANIEPSYMFSIILMGAGAILTWIGLFGGGFEKHDVKGGAAE</sequence>
<comment type="caution">
    <text evidence="2">The sequence shown here is derived from an EMBL/GenBank/DDBJ whole genome shotgun (WGS) entry which is preliminary data.</text>
</comment>
<keyword evidence="1" id="KW-0812">Transmembrane</keyword>
<proteinExistence type="predicted"/>
<reference evidence="2" key="1">
    <citation type="journal article" date="2014" name="Front. Microbiol.">
        <title>High frequency of phylogenetically diverse reductive dehalogenase-homologous genes in deep subseafloor sedimentary metagenomes.</title>
        <authorList>
            <person name="Kawai M."/>
            <person name="Futagami T."/>
            <person name="Toyoda A."/>
            <person name="Takaki Y."/>
            <person name="Nishi S."/>
            <person name="Hori S."/>
            <person name="Arai W."/>
            <person name="Tsubouchi T."/>
            <person name="Morono Y."/>
            <person name="Uchiyama I."/>
            <person name="Ito T."/>
            <person name="Fujiyama A."/>
            <person name="Inagaki F."/>
            <person name="Takami H."/>
        </authorList>
    </citation>
    <scope>NUCLEOTIDE SEQUENCE</scope>
    <source>
        <strain evidence="2">Expedition CK06-06</strain>
    </source>
</reference>
<gene>
    <name evidence="2" type="ORF">S01H1_04933</name>
</gene>
<dbReference type="EMBL" id="BARS01002578">
    <property type="protein sequence ID" value="GAF69594.1"/>
    <property type="molecule type" value="Genomic_DNA"/>
</dbReference>
<keyword evidence="1" id="KW-1133">Transmembrane helix</keyword>